<dbReference type="EMBL" id="ATFE01000004">
    <property type="protein sequence ID" value="EPF29477.1"/>
    <property type="molecule type" value="Genomic_DNA"/>
</dbReference>
<name>A0AA87TFE8_TREMD</name>
<evidence type="ECO:0000313" key="4">
    <source>
        <dbReference type="Proteomes" id="UP000014634"/>
    </source>
</evidence>
<feature type="region of interest" description="Disordered" evidence="1">
    <location>
        <begin position="613"/>
        <end position="673"/>
    </location>
</feature>
<evidence type="ECO:0000313" key="3">
    <source>
        <dbReference type="EMBL" id="EPF29477.1"/>
    </source>
</evidence>
<keyword evidence="2" id="KW-0812">Transmembrane</keyword>
<organism evidence="3 4">
    <name type="scientific">Treponema medium ATCC 700293</name>
    <dbReference type="NCBI Taxonomy" id="1125700"/>
    <lineage>
        <taxon>Bacteria</taxon>
        <taxon>Pseudomonadati</taxon>
        <taxon>Spirochaetota</taxon>
        <taxon>Spirochaetia</taxon>
        <taxon>Spirochaetales</taxon>
        <taxon>Treponemataceae</taxon>
        <taxon>Treponema</taxon>
    </lineage>
</organism>
<feature type="transmembrane region" description="Helical" evidence="2">
    <location>
        <begin position="9"/>
        <end position="27"/>
    </location>
</feature>
<feature type="compositionally biased region" description="Polar residues" evidence="1">
    <location>
        <begin position="622"/>
        <end position="651"/>
    </location>
</feature>
<keyword evidence="2" id="KW-0472">Membrane</keyword>
<accession>A0AA87TFE8</accession>
<evidence type="ECO:0000256" key="1">
    <source>
        <dbReference type="SAM" id="MobiDB-lite"/>
    </source>
</evidence>
<gene>
    <name evidence="3" type="ORF">HMPREF9195_00763</name>
</gene>
<protein>
    <submittedName>
        <fullName evidence="3">Uncharacterized protein</fullName>
    </submittedName>
</protein>
<proteinExistence type="predicted"/>
<sequence length="673" mass="73887">MKHIVGRVIAYTVLYCSVIFGIFVLQFTKGQTFSLTLGSMAVTGRQERTEAGETLPLLPLHVVSNGLDLYISEQNPVYAVDAADTISPLRILSYQFYETEARFSVHCSDDVVISFFSEKRGEVDSLLVEAVLPEGIKRVLLPWKITQNAGIERADGKIFVRSGKKQYTFTGSFGFDTDGENTAAQLEGPHLVLAKTQPIASYKTYLPLEELDITTIPSMVQASAESYTAALNTFSSAVIHAGTQALSAKRITEKTLTAYIAEMGQRGKFAGAMETAPAQTLARNVRTYLSNPFYNNVQETHVGLAADDTKKRELYAALITDNSLEIFEQDSLIPFLTDRGSRRSIEGLFRLIGKLDAAQLNARQAAGVLEIWLDCTHYYPEQKTLFEDLLPLCEKKITDALLLIDEGLYLSNDGTYIDSVAALASARILMRYGTEQSSVWQSVARMLVTSLLRYSGESAGLPVGFTVTGSKSTQLVITADDSGMLDAGMLYPLLKPDNSWYPHAQSLALQAEAGIWAWTCAQNIEVLENTSKTLVLRIRFPEGQSHYLTLHGIRSFYRIEMYGIPFRSDARFEMYNSSGYAYNAGSKILYLKMRHKNEYETIRLALGSAPQEPVSVRPVQPVSGSNTNAGAAPSTVPSSSDQAPSEQTPETQGAAAPVSVPQPENPAQPEDAE</sequence>
<comment type="caution">
    <text evidence="3">The sequence shown here is derived from an EMBL/GenBank/DDBJ whole genome shotgun (WGS) entry which is preliminary data.</text>
</comment>
<reference evidence="3 4" key="1">
    <citation type="submission" date="2013-04" db="EMBL/GenBank/DDBJ databases">
        <title>The Genome Sequence of Treponema medium ATCC 700293.</title>
        <authorList>
            <consortium name="The Broad Institute Genomics Platform"/>
            <person name="Earl A."/>
            <person name="Ward D."/>
            <person name="Feldgarden M."/>
            <person name="Gevers D."/>
            <person name="Leonetti C."/>
            <person name="Blanton J.M."/>
            <person name="Dewhirst F.E."/>
            <person name="Izard J."/>
            <person name="Walker B."/>
            <person name="Young S."/>
            <person name="Zeng Q."/>
            <person name="Gargeya S."/>
            <person name="Fitzgerald M."/>
            <person name="Haas B."/>
            <person name="Abouelleil A."/>
            <person name="Allen A.W."/>
            <person name="Alvarado L."/>
            <person name="Arachchi H.M."/>
            <person name="Berlin A.M."/>
            <person name="Chapman S.B."/>
            <person name="Gainer-Dewar J."/>
            <person name="Goldberg J."/>
            <person name="Griggs A."/>
            <person name="Gujja S."/>
            <person name="Hansen M."/>
            <person name="Howarth C."/>
            <person name="Imamovic A."/>
            <person name="Ireland A."/>
            <person name="Larimer J."/>
            <person name="McCowan C."/>
            <person name="Murphy C."/>
            <person name="Pearson M."/>
            <person name="Poon T.W."/>
            <person name="Priest M."/>
            <person name="Roberts A."/>
            <person name="Saif S."/>
            <person name="Shea T."/>
            <person name="Sisk P."/>
            <person name="Sykes S."/>
            <person name="Wortman J."/>
            <person name="Nusbaum C."/>
            <person name="Birren B."/>
        </authorList>
    </citation>
    <scope>NUCLEOTIDE SEQUENCE [LARGE SCALE GENOMIC DNA]</scope>
    <source>
        <strain evidence="3 4">ATCC 700293</strain>
    </source>
</reference>
<keyword evidence="2" id="KW-1133">Transmembrane helix</keyword>
<dbReference type="RefSeq" id="WP_016522733.1">
    <property type="nucleotide sequence ID" value="NZ_KE332517.1"/>
</dbReference>
<evidence type="ECO:0000256" key="2">
    <source>
        <dbReference type="SAM" id="Phobius"/>
    </source>
</evidence>
<dbReference type="Proteomes" id="UP000014634">
    <property type="component" value="Unassembled WGS sequence"/>
</dbReference>
<dbReference type="AlphaFoldDB" id="A0AA87TFE8"/>